<dbReference type="GO" id="GO:0015297">
    <property type="term" value="F:antiporter activity"/>
    <property type="evidence" value="ECO:0007669"/>
    <property type="project" value="InterPro"/>
</dbReference>
<feature type="transmembrane region" description="Helical" evidence="7">
    <location>
        <begin position="388"/>
        <end position="410"/>
    </location>
</feature>
<feature type="transmembrane region" description="Helical" evidence="7">
    <location>
        <begin position="71"/>
        <end position="89"/>
    </location>
</feature>
<dbReference type="InterPro" id="IPR044644">
    <property type="entry name" value="DinF-like"/>
</dbReference>
<evidence type="ECO:0000256" key="6">
    <source>
        <dbReference type="ARBA" id="ARBA00023136"/>
    </source>
</evidence>
<feature type="transmembrane region" description="Helical" evidence="7">
    <location>
        <begin position="249"/>
        <end position="271"/>
    </location>
</feature>
<evidence type="ECO:0000313" key="9">
    <source>
        <dbReference type="Proteomes" id="UP000664654"/>
    </source>
</evidence>
<evidence type="ECO:0000256" key="2">
    <source>
        <dbReference type="ARBA" id="ARBA00010199"/>
    </source>
</evidence>
<evidence type="ECO:0000256" key="3">
    <source>
        <dbReference type="ARBA" id="ARBA00022448"/>
    </source>
</evidence>
<evidence type="ECO:0000256" key="5">
    <source>
        <dbReference type="ARBA" id="ARBA00022989"/>
    </source>
</evidence>
<feature type="transmembrane region" description="Helical" evidence="7">
    <location>
        <begin position="214"/>
        <end position="237"/>
    </location>
</feature>
<evidence type="ECO:0000256" key="4">
    <source>
        <dbReference type="ARBA" id="ARBA00022692"/>
    </source>
</evidence>
<dbReference type="GO" id="GO:0005886">
    <property type="term" value="C:plasma membrane"/>
    <property type="evidence" value="ECO:0007669"/>
    <property type="project" value="TreeGrafter"/>
</dbReference>
<dbReference type="Proteomes" id="UP000664654">
    <property type="component" value="Unassembled WGS sequence"/>
</dbReference>
<comment type="similarity">
    <text evidence="2">Belongs to the multi antimicrobial extrusion (MATE) (TC 2.A.66.1) family.</text>
</comment>
<dbReference type="GO" id="GO:0042910">
    <property type="term" value="F:xenobiotic transmembrane transporter activity"/>
    <property type="evidence" value="ECO:0007669"/>
    <property type="project" value="InterPro"/>
</dbReference>
<dbReference type="PANTHER" id="PTHR43298">
    <property type="entry name" value="MULTIDRUG RESISTANCE PROTEIN NORM-RELATED"/>
    <property type="match status" value="1"/>
</dbReference>
<feature type="transmembrane region" description="Helical" evidence="7">
    <location>
        <begin position="119"/>
        <end position="137"/>
    </location>
</feature>
<proteinExistence type="inferred from homology"/>
<organism evidence="8 9">
    <name type="scientific">Bowmanella dokdonensis</name>
    <dbReference type="NCBI Taxonomy" id="751969"/>
    <lineage>
        <taxon>Bacteria</taxon>
        <taxon>Pseudomonadati</taxon>
        <taxon>Pseudomonadota</taxon>
        <taxon>Gammaproteobacteria</taxon>
        <taxon>Alteromonadales</taxon>
        <taxon>Alteromonadaceae</taxon>
        <taxon>Bowmanella</taxon>
    </lineage>
</organism>
<comment type="subcellular location">
    <subcellularLocation>
        <location evidence="1">Membrane</location>
        <topology evidence="1">Multi-pass membrane protein</topology>
    </subcellularLocation>
</comment>
<keyword evidence="9" id="KW-1185">Reference proteome</keyword>
<keyword evidence="5 7" id="KW-1133">Transmembrane helix</keyword>
<gene>
    <name evidence="8" type="ORF">J0A66_00150</name>
</gene>
<feature type="transmembrane region" description="Helical" evidence="7">
    <location>
        <begin position="333"/>
        <end position="354"/>
    </location>
</feature>
<evidence type="ECO:0000256" key="7">
    <source>
        <dbReference type="SAM" id="Phobius"/>
    </source>
</evidence>
<dbReference type="NCBIfam" id="TIGR00797">
    <property type="entry name" value="matE"/>
    <property type="match status" value="1"/>
</dbReference>
<feature type="transmembrane region" description="Helical" evidence="7">
    <location>
        <begin position="27"/>
        <end position="50"/>
    </location>
</feature>
<keyword evidence="6 7" id="KW-0472">Membrane</keyword>
<protein>
    <submittedName>
        <fullName evidence="8">MATE family efflux transporter</fullName>
    </submittedName>
</protein>
<dbReference type="CDD" id="cd13136">
    <property type="entry name" value="MATE_DinF_like"/>
    <property type="match status" value="1"/>
</dbReference>
<feature type="transmembrane region" description="Helical" evidence="7">
    <location>
        <begin position="144"/>
        <end position="166"/>
    </location>
</feature>
<sequence>MILSNITNPILAMVDTAIVGHLDGSHYLAGTAVAGMLITQIYWLCGFLRMSATGLSAQALGSGENEQAARIFYQLLAPAGLLGLLLILLQGPLQWTAEYFAEANLQVRGVIYDYLHTRIWGAPAALANLVLMGWLIGQQMARSVLAIQVAANLLNALLSLWLALGLEMGVKGVAMATVLAEWGICLTGSLLILRRIGWLKPSARWFSARLFTAVLRLNGDILLRNLALQLTLAWMVFQGARLGEQVVAVNAILMQFFVMIALGLDGIAYAVEALVGESKGRKDSYQLHLRVWRGLLWSSLLALIYSLAFVLFDRQIVALLTDLPSLRQLAGEYLQYIGWLPLAGHWCFLLDGVFIGLTRGRAMRNSMLLCSLGVFLPVWWWLSDSGNHALWSAFLAFLLARGVSLGWVYWRLWSEQALLEG</sequence>
<feature type="transmembrane region" description="Helical" evidence="7">
    <location>
        <begin position="291"/>
        <end position="313"/>
    </location>
</feature>
<evidence type="ECO:0000256" key="1">
    <source>
        <dbReference type="ARBA" id="ARBA00004141"/>
    </source>
</evidence>
<accession>A0A939IMB3</accession>
<comment type="caution">
    <text evidence="8">The sequence shown here is derived from an EMBL/GenBank/DDBJ whole genome shotgun (WGS) entry which is preliminary data.</text>
</comment>
<reference evidence="8" key="1">
    <citation type="submission" date="2021-03" db="EMBL/GenBank/DDBJ databases">
        <title>novel species isolated from a fishpond in China.</title>
        <authorList>
            <person name="Lu H."/>
            <person name="Cai Z."/>
        </authorList>
    </citation>
    <scope>NUCLEOTIDE SEQUENCE</scope>
    <source>
        <strain evidence="8">JCM 30855</strain>
    </source>
</reference>
<dbReference type="InterPro" id="IPR050222">
    <property type="entry name" value="MATE_MdtK"/>
</dbReference>
<dbReference type="RefSeq" id="WP_206572304.1">
    <property type="nucleotide sequence ID" value="NZ_JAFKCV010000001.1"/>
</dbReference>
<dbReference type="EMBL" id="JAFKCV010000001">
    <property type="protein sequence ID" value="MBN7823620.1"/>
    <property type="molecule type" value="Genomic_DNA"/>
</dbReference>
<keyword evidence="3" id="KW-0813">Transport</keyword>
<feature type="transmembrane region" description="Helical" evidence="7">
    <location>
        <begin position="172"/>
        <end position="193"/>
    </location>
</feature>
<keyword evidence="4 7" id="KW-0812">Transmembrane</keyword>
<name>A0A939IMB3_9ALTE</name>
<feature type="transmembrane region" description="Helical" evidence="7">
    <location>
        <begin position="366"/>
        <end position="382"/>
    </location>
</feature>
<dbReference type="Pfam" id="PF01554">
    <property type="entry name" value="MatE"/>
    <property type="match status" value="2"/>
</dbReference>
<dbReference type="AlphaFoldDB" id="A0A939IMB3"/>
<dbReference type="PANTHER" id="PTHR43298:SF2">
    <property type="entry name" value="FMN_FAD EXPORTER YEEO-RELATED"/>
    <property type="match status" value="1"/>
</dbReference>
<dbReference type="InterPro" id="IPR002528">
    <property type="entry name" value="MATE_fam"/>
</dbReference>
<evidence type="ECO:0000313" key="8">
    <source>
        <dbReference type="EMBL" id="MBN7823620.1"/>
    </source>
</evidence>